<dbReference type="Proteomes" id="UP001202052">
    <property type="component" value="Unassembled WGS sequence"/>
</dbReference>
<proteinExistence type="predicted"/>
<feature type="compositionally biased region" description="Basic and acidic residues" evidence="1">
    <location>
        <begin position="405"/>
        <end position="421"/>
    </location>
</feature>
<evidence type="ECO:0000256" key="1">
    <source>
        <dbReference type="SAM" id="MobiDB-lite"/>
    </source>
</evidence>
<organism evidence="2 3">
    <name type="scientific">Streptomyces lavenduligriseus</name>
    <dbReference type="NCBI Taxonomy" id="67315"/>
    <lineage>
        <taxon>Bacteria</taxon>
        <taxon>Bacillati</taxon>
        <taxon>Actinomycetota</taxon>
        <taxon>Actinomycetes</taxon>
        <taxon>Kitasatosporales</taxon>
        <taxon>Streptomycetaceae</taxon>
        <taxon>Streptomyces</taxon>
    </lineage>
</organism>
<protein>
    <recommendedName>
        <fullName evidence="4">WXG100 family type VII secretion target</fullName>
    </recommendedName>
</protein>
<accession>A0ABT0NWE0</accession>
<name>A0ABT0NWE0_9ACTN</name>
<keyword evidence="3" id="KW-1185">Reference proteome</keyword>
<feature type="region of interest" description="Disordered" evidence="1">
    <location>
        <begin position="403"/>
        <end position="424"/>
    </location>
</feature>
<feature type="region of interest" description="Disordered" evidence="1">
    <location>
        <begin position="120"/>
        <end position="145"/>
    </location>
</feature>
<feature type="compositionally biased region" description="Polar residues" evidence="1">
    <location>
        <begin position="131"/>
        <end position="140"/>
    </location>
</feature>
<gene>
    <name evidence="2" type="ORF">M4438_20130</name>
</gene>
<evidence type="ECO:0000313" key="3">
    <source>
        <dbReference type="Proteomes" id="UP001202052"/>
    </source>
</evidence>
<evidence type="ECO:0008006" key="4">
    <source>
        <dbReference type="Google" id="ProtNLM"/>
    </source>
</evidence>
<dbReference type="RefSeq" id="WP_249491068.1">
    <property type="nucleotide sequence ID" value="NZ_JAMCCK010000028.1"/>
</dbReference>
<comment type="caution">
    <text evidence="2">The sequence shown here is derived from an EMBL/GenBank/DDBJ whole genome shotgun (WGS) entry which is preliminary data.</text>
</comment>
<dbReference type="EMBL" id="JAMCCK010000028">
    <property type="protein sequence ID" value="MCL3995789.1"/>
    <property type="molecule type" value="Genomic_DNA"/>
</dbReference>
<evidence type="ECO:0000313" key="2">
    <source>
        <dbReference type="EMBL" id="MCL3995789.1"/>
    </source>
</evidence>
<sequence>MDFNALYHANFKLLDDAVSDWSTLVKHLADLKKDAEDDLHKAAIKADWAGVNAQVSREFVGKTAGEFGDAHTQATTIHKILLDTRDELKTFHQQLTDAVSRGQKKNLTVVDAGGGKFTVLGNTRPDWGSDPSGSKSATNQKDVDDLRDEIQGILSKATESDNSAKTVLMAIADQSSMGFSDVSYKDRDTAAQAIKEADELAKLAKKDPSKLSVEDFDKINDGLKKYANDPLFAERFATDLGPQKTLEFWTGISDPHSGNYELGRKRLDQFDDLQRNLGLTLAHATQSDSAAMTEWKRQMIDIGDKPLHGERGGGPMGFQVMSNLMRTGDYDDQFLKDYGTKLMATERKLTGNGDHENLMWRLSGASSWLNRIGDDSGNDPLTGYLKGLSNSPDAATDFFNQQYVSKDDPDNPFERDTDGNGKKGKVSLSNFQYLFEERDWPPETDSHGDDLFTGRNNLALALEAATTGHPAGEMPTDDTPPHSADQAKLMRAIVNSVSDDPSRVKDHSYMSDSLGQIGAEYLPDIHRAMADGPTVKDGKSGWDLLYPLAGTDAKLDHSAVTRFLVTVSQNPEGYAALSVGEKAYTASLMDLHLNPDLPADQRYPHDAQDTITSISRKAGEFSGLLAQGRQEAVLGPAGEKDSDYDYAVSQKKNLISGLVGTGVGVGTSFIASPAVGAGVGGAAGTVTSTVLEAFYKDDSGQYRAEAGEDIATRWETIKDSTTNINYKAAHEAAKAHHADYTDQIDTWVSEGTATGFNDANTDIHAMAKDMDTEIPD</sequence>
<reference evidence="2 3" key="1">
    <citation type="submission" date="2022-05" db="EMBL/GenBank/DDBJ databases">
        <title>Genome Resource of Streptomyces lavenduligriseus GA1-1, a Strain with Broad-Spectrum Antifungal Activity against Phytopathogenic Fungi.</title>
        <authorList>
            <person name="Qi D."/>
        </authorList>
    </citation>
    <scope>NUCLEOTIDE SEQUENCE [LARGE SCALE GENOMIC DNA]</scope>
    <source>
        <strain evidence="2 3">GA1-1</strain>
    </source>
</reference>